<dbReference type="EMBL" id="BDEQ01000001">
    <property type="protein sequence ID" value="GAT91388.1"/>
    <property type="molecule type" value="Genomic_DNA"/>
</dbReference>
<dbReference type="VEuPathDB" id="AmoebaDB:EHI_151410"/>
<name>A0A5K1VAS6_ENTHI</name>
<organism evidence="1 2">
    <name type="scientific">Entamoeba histolytica</name>
    <dbReference type="NCBI Taxonomy" id="5759"/>
    <lineage>
        <taxon>Eukaryota</taxon>
        <taxon>Amoebozoa</taxon>
        <taxon>Evosea</taxon>
        <taxon>Archamoebae</taxon>
        <taxon>Mastigamoebida</taxon>
        <taxon>Entamoebidae</taxon>
        <taxon>Entamoeba</taxon>
    </lineage>
</organism>
<dbReference type="AlphaFoldDB" id="A0A5K1VAS6"/>
<evidence type="ECO:0000313" key="2">
    <source>
        <dbReference type="Proteomes" id="UP000078387"/>
    </source>
</evidence>
<evidence type="ECO:0000313" key="1">
    <source>
        <dbReference type="EMBL" id="GAT91388.1"/>
    </source>
</evidence>
<sequence>MNVYLYDRNGCERADRKEYLKDVEMKINEEIIENNEKNVKIRKESCIILLNKQEFMFGNTKEKDSSYEKRVIGENKAGNSNLINKIL</sequence>
<gene>
    <name evidence="1" type="ORF">CL6EHI_151410</name>
</gene>
<protein>
    <submittedName>
        <fullName evidence="1">Uncharacterized protein</fullName>
    </submittedName>
</protein>
<proteinExistence type="predicted"/>
<comment type="caution">
    <text evidence="1">The sequence shown here is derived from an EMBL/GenBank/DDBJ whole genome shotgun (WGS) entry which is preliminary data.</text>
</comment>
<dbReference type="Proteomes" id="UP000078387">
    <property type="component" value="Unassembled WGS sequence"/>
</dbReference>
<accession>A0A5K1VAS6</accession>
<reference evidence="1 2" key="1">
    <citation type="submission" date="2016-05" db="EMBL/GenBank/DDBJ databases">
        <title>First whole genome sequencing of Entamoeba histolytica HM1:IMSS-clone-6.</title>
        <authorList>
            <person name="Mukherjee Avik.K."/>
            <person name="Izumyama S."/>
            <person name="Nakada-Tsukui K."/>
            <person name="Nozaki T."/>
        </authorList>
    </citation>
    <scope>NUCLEOTIDE SEQUENCE [LARGE SCALE GENOMIC DNA]</scope>
    <source>
        <strain evidence="1 2">HM1:IMSS clone 6</strain>
    </source>
</reference>